<dbReference type="EMBL" id="JBBMEW010000008">
    <property type="protein sequence ID" value="MEQ2527359.1"/>
    <property type="molecule type" value="Genomic_DNA"/>
</dbReference>
<comment type="caution">
    <text evidence="1">The sequence shown here is derived from an EMBL/GenBank/DDBJ whole genome shotgun (WGS) entry which is preliminary data.</text>
</comment>
<name>A0ACC6SBG1_9BACI</name>
<proteinExistence type="predicted"/>
<reference evidence="1" key="1">
    <citation type="submission" date="2024-03" db="EMBL/GenBank/DDBJ databases">
        <title>Human intestinal bacterial collection.</title>
        <authorList>
            <person name="Pauvert C."/>
            <person name="Hitch T.C.A."/>
            <person name="Clavel T."/>
        </authorList>
    </citation>
    <scope>NUCLEOTIDE SEQUENCE</scope>
    <source>
        <strain evidence="1">CLA-AA-H227</strain>
    </source>
</reference>
<keyword evidence="2" id="KW-1185">Reference proteome</keyword>
<gene>
    <name evidence="1" type="ORF">WMO40_11640</name>
</gene>
<accession>A0ACC6SBG1</accession>
<protein>
    <submittedName>
        <fullName evidence="1">BTAD domain-containing putative transcriptional regulator</fullName>
    </submittedName>
</protein>
<organism evidence="1 2">
    <name type="scientific">Robertmurraya yapensis</name>
    <name type="common">ex Hitch et al 2024</name>
    <dbReference type="NCBI Taxonomy" id="3133160"/>
    <lineage>
        <taxon>Bacteria</taxon>
        <taxon>Bacillati</taxon>
        <taxon>Bacillota</taxon>
        <taxon>Bacilli</taxon>
        <taxon>Bacillales</taxon>
        <taxon>Bacillaceae</taxon>
        <taxon>Robertmurraya</taxon>
    </lineage>
</organism>
<evidence type="ECO:0000313" key="1">
    <source>
        <dbReference type="EMBL" id="MEQ2527359.1"/>
    </source>
</evidence>
<evidence type="ECO:0000313" key="2">
    <source>
        <dbReference type="Proteomes" id="UP001439875"/>
    </source>
</evidence>
<sequence length="941" mass="111689">MEFFESKLRVPYYTPYLIRERLFSLLEKNLERSLICITSDGGYGKTTLISSFIRENNLPAIWYQLSHLDRTPQTFLSYFKTAILRHISEDYNVYDIPIEDMKMELIRISTILSTWPKKLIIVLDNYQSINECDEIESMLSTLIKHASLNVTFIITSRVRPNLKLVHLKLQNRLVELGTHQLSFTSDEVERFFVQLHNIDLQTDEIDLIYHKTKGWAASLQLLQDLIKDMEISDRPLFWIKFRGTPDIYDYLGSEILASQTEEIKTFLYKTCLFTELNTDTINQFLDSTNSEQILKHLLENHLFIYKNEFGSIKYHTIFRAFLYKKLSEYFLKSDIMNFHRQISNIYEQKREYFLAFIHSIAGMDYLLGAKLMTNMRRQYESSQFLTLMDGLLEEISPEGYSTASIILYLVRCMPLEINKDLIKPLEKKIEDTKKTNSLLLADLQHLIGGLYFYTGDIDKSEQLCSDSLLHAIKNKDHELISINLSLRALISLYKGQFDKAIQFSKQALSYPDKNGNFHPHHMATWILSEVYLEQNELSKGEHLLTETFKLSGQRHDCSIIYPYCSMGKYYRIKGNYKESLEWMKKAESLALEFNIEYDLGWIYFQLALTYMKLKDFVEAELCLAKSRTYLTHSDYLTCTVKIAQIEVYQAFGNLTLAKELQDQLKQSIEEMKYYWLKQTQQIVSVTENIEDKHYKLSLHTLGNFEIRYEDKIISLKRKSSLQILQYFIANRHKKINKDSLIDQVFPEGTFESVKNQFYVSLSDLRKSIEPDIKTRRESSFIKRDMEHYSFCLDHVYLDVDEFIQLTKQQNISKIDRMKQLKEAEKLYRGDFFEGYPYHEFLEEEREKLRLLYLMTLQELADFYWENEDYKAGIEYYEKIIKKEPYNETIYVDYMKRLLQGNFFLQAKKVSEQYKNYIENELGIPVDEKVQRLFRKYTHPSN</sequence>
<dbReference type="Proteomes" id="UP001439875">
    <property type="component" value="Unassembled WGS sequence"/>
</dbReference>